<sequence>MKYPDTDSTNTTRSEDNEPSSEETYEVAPRFFKDFICLKIFYYLIFFFLIRLLKGESAISKYN</sequence>
<feature type="transmembrane region" description="Helical" evidence="2">
    <location>
        <begin position="31"/>
        <end position="53"/>
    </location>
</feature>
<name>A0A3M7PLH2_BRAPC</name>
<gene>
    <name evidence="3" type="ORF">BpHYR1_018657</name>
</gene>
<accession>A0A3M7PLH2</accession>
<keyword evidence="2" id="KW-0472">Membrane</keyword>
<dbReference type="Proteomes" id="UP000276133">
    <property type="component" value="Unassembled WGS sequence"/>
</dbReference>
<dbReference type="AlphaFoldDB" id="A0A3M7PLH2"/>
<organism evidence="3 4">
    <name type="scientific">Brachionus plicatilis</name>
    <name type="common">Marine rotifer</name>
    <name type="synonym">Brachionus muelleri</name>
    <dbReference type="NCBI Taxonomy" id="10195"/>
    <lineage>
        <taxon>Eukaryota</taxon>
        <taxon>Metazoa</taxon>
        <taxon>Spiralia</taxon>
        <taxon>Gnathifera</taxon>
        <taxon>Rotifera</taxon>
        <taxon>Eurotatoria</taxon>
        <taxon>Monogononta</taxon>
        <taxon>Pseudotrocha</taxon>
        <taxon>Ploima</taxon>
        <taxon>Brachionidae</taxon>
        <taxon>Brachionus</taxon>
    </lineage>
</organism>
<feature type="compositionally biased region" description="Polar residues" evidence="1">
    <location>
        <begin position="1"/>
        <end position="12"/>
    </location>
</feature>
<keyword evidence="2" id="KW-1133">Transmembrane helix</keyword>
<proteinExistence type="predicted"/>
<feature type="region of interest" description="Disordered" evidence="1">
    <location>
        <begin position="1"/>
        <end position="23"/>
    </location>
</feature>
<reference evidence="3 4" key="1">
    <citation type="journal article" date="2018" name="Sci. Rep.">
        <title>Genomic signatures of local adaptation to the degree of environmental predictability in rotifers.</title>
        <authorList>
            <person name="Franch-Gras L."/>
            <person name="Hahn C."/>
            <person name="Garcia-Roger E.M."/>
            <person name="Carmona M.J."/>
            <person name="Serra M."/>
            <person name="Gomez A."/>
        </authorList>
    </citation>
    <scope>NUCLEOTIDE SEQUENCE [LARGE SCALE GENOMIC DNA]</scope>
    <source>
        <strain evidence="3">HYR1</strain>
    </source>
</reference>
<keyword evidence="4" id="KW-1185">Reference proteome</keyword>
<evidence type="ECO:0000256" key="2">
    <source>
        <dbReference type="SAM" id="Phobius"/>
    </source>
</evidence>
<protein>
    <submittedName>
        <fullName evidence="3">Uncharacterized protein</fullName>
    </submittedName>
</protein>
<dbReference type="EMBL" id="REGN01010136">
    <property type="protein sequence ID" value="RMZ99614.1"/>
    <property type="molecule type" value="Genomic_DNA"/>
</dbReference>
<evidence type="ECO:0000256" key="1">
    <source>
        <dbReference type="SAM" id="MobiDB-lite"/>
    </source>
</evidence>
<evidence type="ECO:0000313" key="4">
    <source>
        <dbReference type="Proteomes" id="UP000276133"/>
    </source>
</evidence>
<keyword evidence="2" id="KW-0812">Transmembrane</keyword>
<comment type="caution">
    <text evidence="3">The sequence shown here is derived from an EMBL/GenBank/DDBJ whole genome shotgun (WGS) entry which is preliminary data.</text>
</comment>
<evidence type="ECO:0000313" key="3">
    <source>
        <dbReference type="EMBL" id="RMZ99614.1"/>
    </source>
</evidence>